<dbReference type="EMBL" id="BGZK01001906">
    <property type="protein sequence ID" value="GBP88104.1"/>
    <property type="molecule type" value="Genomic_DNA"/>
</dbReference>
<gene>
    <name evidence="1" type="ORF">EVAR_64580_1</name>
</gene>
<dbReference type="Proteomes" id="UP000299102">
    <property type="component" value="Unassembled WGS sequence"/>
</dbReference>
<reference evidence="1 2" key="1">
    <citation type="journal article" date="2019" name="Commun. Biol.">
        <title>The bagworm genome reveals a unique fibroin gene that provides high tensile strength.</title>
        <authorList>
            <person name="Kono N."/>
            <person name="Nakamura H."/>
            <person name="Ohtoshi R."/>
            <person name="Tomita M."/>
            <person name="Numata K."/>
            <person name="Arakawa K."/>
        </authorList>
    </citation>
    <scope>NUCLEOTIDE SEQUENCE [LARGE SCALE GENOMIC DNA]</scope>
</reference>
<proteinExistence type="predicted"/>
<evidence type="ECO:0000313" key="1">
    <source>
        <dbReference type="EMBL" id="GBP88104.1"/>
    </source>
</evidence>
<sequence>MRPQNLRPISEECVGNVRIQRQGASGTISISQTLVGQFVPGEGPCRSPLSQDRRIKQTATTALKALESGKVRVGLPTFIRRNRVCLISREILLLEIYGYLEYRSRARYRGRGGVDVLKTRAPSEAGR</sequence>
<comment type="caution">
    <text evidence="1">The sequence shown here is derived from an EMBL/GenBank/DDBJ whole genome shotgun (WGS) entry which is preliminary data.</text>
</comment>
<evidence type="ECO:0000313" key="2">
    <source>
        <dbReference type="Proteomes" id="UP000299102"/>
    </source>
</evidence>
<name>A0A4C1ZLZ7_EUMVA</name>
<dbReference type="AlphaFoldDB" id="A0A4C1ZLZ7"/>
<accession>A0A4C1ZLZ7</accession>
<protein>
    <submittedName>
        <fullName evidence="1">Uncharacterized protein</fullName>
    </submittedName>
</protein>
<keyword evidence="2" id="KW-1185">Reference proteome</keyword>
<organism evidence="1 2">
    <name type="scientific">Eumeta variegata</name>
    <name type="common">Bagworm moth</name>
    <name type="synonym">Eumeta japonica</name>
    <dbReference type="NCBI Taxonomy" id="151549"/>
    <lineage>
        <taxon>Eukaryota</taxon>
        <taxon>Metazoa</taxon>
        <taxon>Ecdysozoa</taxon>
        <taxon>Arthropoda</taxon>
        <taxon>Hexapoda</taxon>
        <taxon>Insecta</taxon>
        <taxon>Pterygota</taxon>
        <taxon>Neoptera</taxon>
        <taxon>Endopterygota</taxon>
        <taxon>Lepidoptera</taxon>
        <taxon>Glossata</taxon>
        <taxon>Ditrysia</taxon>
        <taxon>Tineoidea</taxon>
        <taxon>Psychidae</taxon>
        <taxon>Oiketicinae</taxon>
        <taxon>Eumeta</taxon>
    </lineage>
</organism>